<proteinExistence type="predicted"/>
<comment type="caution">
    <text evidence="1">The sequence shown here is derived from an EMBL/GenBank/DDBJ whole genome shotgun (WGS) entry which is preliminary data.</text>
</comment>
<name>A0A1B7YZ24_9FLAO</name>
<evidence type="ECO:0000313" key="2">
    <source>
        <dbReference type="Proteomes" id="UP000092164"/>
    </source>
</evidence>
<sequence length="281" mass="32636">MTEPLKEISNEFLELLKEIESTHSTSIECSTNAILLCRKTLHTLKNLVLQSNFVSLEDEIDFFKHTKQISITPLIYYSEVRSFELQFPVANSTSQKKYINKKIAKLNRFFIYNIDFVQYIQEGHSHFDHQYFTRKFSDLYHIVSSKFYFQDPDFTTARDMLLGKVKAYQKFIEYLKNRLTTISMNSTIGQSNQLNSSSNLHWTSSKAGLTELIYALHSTSSINNGDADIKEIAIALQNTFQFDLGDFYKTYAEIKTRKISRTKFLDTLSTGLTSFMEESEK</sequence>
<dbReference type="EMBL" id="LZFP01000050">
    <property type="protein sequence ID" value="OBR35654.1"/>
    <property type="molecule type" value="Genomic_DNA"/>
</dbReference>
<dbReference type="InterPro" id="IPR018534">
    <property type="entry name" value="Tet_reg_excision_RteC"/>
</dbReference>
<keyword evidence="2" id="KW-1185">Reference proteome</keyword>
<accession>A0A1B7YZ24</accession>
<evidence type="ECO:0000313" key="1">
    <source>
        <dbReference type="EMBL" id="OBR35654.1"/>
    </source>
</evidence>
<evidence type="ECO:0008006" key="3">
    <source>
        <dbReference type="Google" id="ProtNLM"/>
    </source>
</evidence>
<dbReference type="OrthoDB" id="790983at2"/>
<dbReference type="Proteomes" id="UP000092164">
    <property type="component" value="Unassembled WGS sequence"/>
</dbReference>
<gene>
    <name evidence="1" type="ORF">A9200_10650</name>
</gene>
<dbReference type="STRING" id="1836467.BTR34_01865"/>
<dbReference type="RefSeq" id="WP_068486824.1">
    <property type="nucleotide sequence ID" value="NZ_CP018760.1"/>
</dbReference>
<organism evidence="1 2">
    <name type="scientific">Maribacter hydrothermalis</name>
    <dbReference type="NCBI Taxonomy" id="1836467"/>
    <lineage>
        <taxon>Bacteria</taxon>
        <taxon>Pseudomonadati</taxon>
        <taxon>Bacteroidota</taxon>
        <taxon>Flavobacteriia</taxon>
        <taxon>Flavobacteriales</taxon>
        <taxon>Flavobacteriaceae</taxon>
        <taxon>Maribacter</taxon>
    </lineage>
</organism>
<protein>
    <recommendedName>
        <fullName evidence="3">RteC protein</fullName>
    </recommendedName>
</protein>
<reference evidence="2" key="1">
    <citation type="submission" date="2016-06" db="EMBL/GenBank/DDBJ databases">
        <authorList>
            <person name="Zhan P."/>
        </authorList>
    </citation>
    <scope>NUCLEOTIDE SEQUENCE [LARGE SCALE GENOMIC DNA]</scope>
    <source>
        <strain evidence="2">T28</strain>
    </source>
</reference>
<dbReference type="Pfam" id="PF09357">
    <property type="entry name" value="RteC"/>
    <property type="match status" value="1"/>
</dbReference>
<dbReference type="KEGG" id="mart:BTR34_01865"/>
<dbReference type="AlphaFoldDB" id="A0A1B7YZ24"/>